<dbReference type="InterPro" id="IPR001387">
    <property type="entry name" value="Cro/C1-type_HTH"/>
</dbReference>
<dbReference type="RefSeq" id="WP_307484325.1">
    <property type="nucleotide sequence ID" value="NZ_JAUSUF010000002.1"/>
</dbReference>
<comment type="caution">
    <text evidence="3">The sequence shown here is derived from an EMBL/GenBank/DDBJ whole genome shotgun (WGS) entry which is preliminary data.</text>
</comment>
<evidence type="ECO:0000313" key="4">
    <source>
        <dbReference type="Proteomes" id="UP001228504"/>
    </source>
</evidence>
<dbReference type="SUPFAM" id="SSF47413">
    <property type="entry name" value="lambda repressor-like DNA-binding domains"/>
    <property type="match status" value="1"/>
</dbReference>
<proteinExistence type="predicted"/>
<dbReference type="SMART" id="SM00530">
    <property type="entry name" value="HTH_XRE"/>
    <property type="match status" value="1"/>
</dbReference>
<dbReference type="Proteomes" id="UP001228504">
    <property type="component" value="Unassembled WGS sequence"/>
</dbReference>
<keyword evidence="4" id="KW-1185">Reference proteome</keyword>
<name>A0ABT9USB0_9FIRM</name>
<sequence>MIGIEYLCKLNDLNFVKLGEECGVTRQVVNSWVKGRSKVSEKHKEKLEKLFNVPFIYFNKELNDIDKIELQKMKIEREIKKVSYKDEKENDLYLEFLDYQIKIKKLSNRIYDLIYSRIKTVGNINGFNEIFQESDDVYDTFLSLLKIIKKDNIRSKTIKEVIEGLELYSGGESENELSKEICNSIKKQETKLKELDEREEIALKKFKNELQQKQNIINELIKNKQRYK</sequence>
<evidence type="ECO:0000256" key="1">
    <source>
        <dbReference type="SAM" id="Coils"/>
    </source>
</evidence>
<gene>
    <name evidence="3" type="ORF">J2S18_001132</name>
</gene>
<dbReference type="EMBL" id="JAUSUF010000002">
    <property type="protein sequence ID" value="MDQ0149202.1"/>
    <property type="molecule type" value="Genomic_DNA"/>
</dbReference>
<reference evidence="3 4" key="1">
    <citation type="submission" date="2023-07" db="EMBL/GenBank/DDBJ databases">
        <title>Genomic Encyclopedia of Type Strains, Phase IV (KMG-IV): sequencing the most valuable type-strain genomes for metagenomic binning, comparative biology and taxonomic classification.</title>
        <authorList>
            <person name="Goeker M."/>
        </authorList>
    </citation>
    <scope>NUCLEOTIDE SEQUENCE [LARGE SCALE GENOMIC DNA]</scope>
    <source>
        <strain evidence="3 4">DSM 20694</strain>
    </source>
</reference>
<feature type="domain" description="HTH cro/C1-type" evidence="2">
    <location>
        <begin position="4"/>
        <end position="58"/>
    </location>
</feature>
<accession>A0ABT9USB0</accession>
<feature type="coiled-coil region" evidence="1">
    <location>
        <begin position="178"/>
        <end position="223"/>
    </location>
</feature>
<dbReference type="InterPro" id="IPR010982">
    <property type="entry name" value="Lambda_DNA-bd_dom_sf"/>
</dbReference>
<keyword evidence="1" id="KW-0175">Coiled coil</keyword>
<dbReference type="PROSITE" id="PS50943">
    <property type="entry name" value="HTH_CROC1"/>
    <property type="match status" value="1"/>
</dbReference>
<protein>
    <submittedName>
        <fullName evidence="3">Transcriptional regulator with XRE-family HTH domain</fullName>
    </submittedName>
</protein>
<dbReference type="CDD" id="cd00093">
    <property type="entry name" value="HTH_XRE"/>
    <property type="match status" value="1"/>
</dbReference>
<evidence type="ECO:0000313" key="3">
    <source>
        <dbReference type="EMBL" id="MDQ0149202.1"/>
    </source>
</evidence>
<dbReference type="Gene3D" id="1.10.260.40">
    <property type="entry name" value="lambda repressor-like DNA-binding domains"/>
    <property type="match status" value="1"/>
</dbReference>
<dbReference type="Pfam" id="PF01381">
    <property type="entry name" value="HTH_3"/>
    <property type="match status" value="1"/>
</dbReference>
<organism evidence="3 4">
    <name type="scientific">Eubacterium multiforme</name>
    <dbReference type="NCBI Taxonomy" id="83339"/>
    <lineage>
        <taxon>Bacteria</taxon>
        <taxon>Bacillati</taxon>
        <taxon>Bacillota</taxon>
        <taxon>Clostridia</taxon>
        <taxon>Eubacteriales</taxon>
        <taxon>Eubacteriaceae</taxon>
        <taxon>Eubacterium</taxon>
    </lineage>
</organism>
<feature type="coiled-coil region" evidence="1">
    <location>
        <begin position="58"/>
        <end position="85"/>
    </location>
</feature>
<evidence type="ECO:0000259" key="2">
    <source>
        <dbReference type="PROSITE" id="PS50943"/>
    </source>
</evidence>